<dbReference type="SUPFAM" id="SSF51905">
    <property type="entry name" value="FAD/NAD(P)-binding domain"/>
    <property type="match status" value="1"/>
</dbReference>
<dbReference type="SUPFAM" id="SSF54862">
    <property type="entry name" value="4Fe-4S ferredoxins"/>
    <property type="match status" value="1"/>
</dbReference>
<dbReference type="Proteomes" id="UP000199199">
    <property type="component" value="Unassembled WGS sequence"/>
</dbReference>
<dbReference type="GO" id="GO:0071949">
    <property type="term" value="F:FAD binding"/>
    <property type="evidence" value="ECO:0007669"/>
    <property type="project" value="InterPro"/>
</dbReference>
<protein>
    <submittedName>
        <fullName evidence="6">Electron transfer flavoprotein-quinone oxidoreductase</fullName>
    </submittedName>
</protein>
<dbReference type="GO" id="GO:0016491">
    <property type="term" value="F:oxidoreductase activity"/>
    <property type="evidence" value="ECO:0007669"/>
    <property type="project" value="UniProtKB-KW"/>
</dbReference>
<accession>A0A1I6QBZ0</accession>
<dbReference type="OrthoDB" id="7950at2157"/>
<evidence type="ECO:0000313" key="6">
    <source>
        <dbReference type="EMBL" id="SFS49810.1"/>
    </source>
</evidence>
<keyword evidence="7" id="KW-1185">Reference proteome</keyword>
<evidence type="ECO:0000256" key="1">
    <source>
        <dbReference type="ARBA" id="ARBA00001974"/>
    </source>
</evidence>
<name>A0A1I6QBZ0_9EURY</name>
<dbReference type="PANTHER" id="PTHR43624">
    <property type="entry name" value="ELECTRON TRANSFER FLAVOPROTEIN-QUINONE OXIDOREDUCTASE YDIS-RELATED"/>
    <property type="match status" value="1"/>
</dbReference>
<dbReference type="InterPro" id="IPR039651">
    <property type="entry name" value="FixC-like"/>
</dbReference>
<organism evidence="6 7">
    <name type="scientific">Halostagnicola kamekurae</name>
    <dbReference type="NCBI Taxonomy" id="619731"/>
    <lineage>
        <taxon>Archaea</taxon>
        <taxon>Methanobacteriati</taxon>
        <taxon>Methanobacteriota</taxon>
        <taxon>Stenosarchaea group</taxon>
        <taxon>Halobacteria</taxon>
        <taxon>Halobacteriales</taxon>
        <taxon>Natrialbaceae</taxon>
        <taxon>Halostagnicola</taxon>
    </lineage>
</organism>
<dbReference type="EMBL" id="FOZS01000001">
    <property type="protein sequence ID" value="SFS49810.1"/>
    <property type="molecule type" value="Genomic_DNA"/>
</dbReference>
<dbReference type="RefSeq" id="WP_092902533.1">
    <property type="nucleotide sequence ID" value="NZ_FOZS01000001.1"/>
</dbReference>
<feature type="domain" description="FAD-binding" evidence="5">
    <location>
        <begin position="16"/>
        <end position="359"/>
    </location>
</feature>
<keyword evidence="2" id="KW-0285">Flavoprotein</keyword>
<evidence type="ECO:0000256" key="3">
    <source>
        <dbReference type="ARBA" id="ARBA00022827"/>
    </source>
</evidence>
<evidence type="ECO:0000259" key="5">
    <source>
        <dbReference type="Pfam" id="PF01494"/>
    </source>
</evidence>
<proteinExistence type="predicted"/>
<dbReference type="PANTHER" id="PTHR43624:SF2">
    <property type="entry name" value="ELECTRON TRANSFER FLAVOPROTEIN-QUINONE OXIDOREDUCTASE YDIS-RELATED"/>
    <property type="match status" value="1"/>
</dbReference>
<evidence type="ECO:0000256" key="2">
    <source>
        <dbReference type="ARBA" id="ARBA00022630"/>
    </source>
</evidence>
<dbReference type="PRINTS" id="PR00420">
    <property type="entry name" value="RNGMNOXGNASE"/>
</dbReference>
<evidence type="ECO:0000313" key="7">
    <source>
        <dbReference type="Proteomes" id="UP000199199"/>
    </source>
</evidence>
<keyword evidence="3" id="KW-0274">FAD</keyword>
<dbReference type="AlphaFoldDB" id="A0A1I6QBZ0"/>
<evidence type="ECO:0000256" key="4">
    <source>
        <dbReference type="ARBA" id="ARBA00023002"/>
    </source>
</evidence>
<dbReference type="Gene3D" id="3.50.50.60">
    <property type="entry name" value="FAD/NAD(P)-binding domain"/>
    <property type="match status" value="1"/>
</dbReference>
<sequence length="565" mass="61725">MATSKQTRADDEYEHYEAVVVGCGPGGAAAAARFADHGVETLVLERGPEAGSKNVSGGLIYAEESAPYTIDDLFENFREEASERPVTDYEIHNISGNKVKTYDLTDLHEHDTEWCDAVLRRPMDSWLEQRVHERTSETGGGVLTDVRVNGLLRENGEIAGVTCDELDPITADIVVAADGVNSELARDAGLMDWEDPDEWFQGVKATVEMDAETIADRFGIDDDEGVAHLFSGDLFDDVRGGGFLYTNEDSLSIGTVFHLDSLVAERAEPHELLDSLLTHPLLAQWFRDEYHEREYAAKLVPDSKKVAHREPYRDRLVLVGDAAGQMQAQGPIIKGMNHAVSAGALAADAYVVSRGNADPESTGRRYTKMLERSGTMEKLRPRRYDLARTVGEHDAVANAVDRVLESPIGSVAVGNPLSKRAMKLAYNSPFLVSMLPDTATGYVTLPSLIGEEHGRTIHWDNEIEPPSLEERIGDLTYDTDVGNPHIHLRDDSVEASGAAVYACPVSAEDFGGGCYRSETVQTNGSEETLISLDTQPCVECGTCAIVADTDWEHPRGGKGVEFREG</sequence>
<dbReference type="Pfam" id="PF01494">
    <property type="entry name" value="FAD_binding_3"/>
    <property type="match status" value="1"/>
</dbReference>
<dbReference type="InterPro" id="IPR002938">
    <property type="entry name" value="FAD-bd"/>
</dbReference>
<dbReference type="SUPFAM" id="SSF54373">
    <property type="entry name" value="FAD-linked reductases, C-terminal domain"/>
    <property type="match status" value="1"/>
</dbReference>
<dbReference type="InterPro" id="IPR036188">
    <property type="entry name" value="FAD/NAD-bd_sf"/>
</dbReference>
<keyword evidence="4" id="KW-0560">Oxidoreductase</keyword>
<gene>
    <name evidence="6" type="ORF">SAMN04488556_1150</name>
</gene>
<comment type="cofactor">
    <cofactor evidence="1">
        <name>FAD</name>
        <dbReference type="ChEBI" id="CHEBI:57692"/>
    </cofactor>
</comment>
<reference evidence="7" key="1">
    <citation type="submission" date="2016-10" db="EMBL/GenBank/DDBJ databases">
        <authorList>
            <person name="Varghese N."/>
            <person name="Submissions S."/>
        </authorList>
    </citation>
    <scope>NUCLEOTIDE SEQUENCE [LARGE SCALE GENOMIC DNA]</scope>
    <source>
        <strain evidence="7">DSM 22427</strain>
    </source>
</reference>